<protein>
    <recommendedName>
        <fullName evidence="1">Thioredoxin domain-containing protein</fullName>
    </recommendedName>
</protein>
<dbReference type="InterPro" id="IPR012336">
    <property type="entry name" value="Thioredoxin-like_fold"/>
</dbReference>
<gene>
    <name evidence="2" type="ORF">ODALV1_LOCUS3870</name>
</gene>
<evidence type="ECO:0000313" key="3">
    <source>
        <dbReference type="Proteomes" id="UP001642540"/>
    </source>
</evidence>
<feature type="domain" description="Thioredoxin" evidence="1">
    <location>
        <begin position="171"/>
        <end position="335"/>
    </location>
</feature>
<comment type="caution">
    <text evidence="2">The sequence shown here is derived from an EMBL/GenBank/DDBJ whole genome shotgun (WGS) entry which is preliminary data.</text>
</comment>
<proteinExistence type="predicted"/>
<dbReference type="EMBL" id="CAXLJM020000013">
    <property type="protein sequence ID" value="CAL8077645.1"/>
    <property type="molecule type" value="Genomic_DNA"/>
</dbReference>
<evidence type="ECO:0000259" key="1">
    <source>
        <dbReference type="PROSITE" id="PS51352"/>
    </source>
</evidence>
<dbReference type="PANTHER" id="PTHR46472">
    <property type="entry name" value="NUCLEOREDOXIN"/>
    <property type="match status" value="1"/>
</dbReference>
<dbReference type="Pfam" id="PF13905">
    <property type="entry name" value="Thioredoxin_8"/>
    <property type="match status" value="1"/>
</dbReference>
<dbReference type="InterPro" id="IPR013766">
    <property type="entry name" value="Thioredoxin_domain"/>
</dbReference>
<reference evidence="2 3" key="1">
    <citation type="submission" date="2024-08" db="EMBL/GenBank/DDBJ databases">
        <authorList>
            <person name="Cucini C."/>
            <person name="Frati F."/>
        </authorList>
    </citation>
    <scope>NUCLEOTIDE SEQUENCE [LARGE SCALE GENOMIC DNA]</scope>
</reference>
<evidence type="ECO:0000313" key="2">
    <source>
        <dbReference type="EMBL" id="CAL8077645.1"/>
    </source>
</evidence>
<dbReference type="SUPFAM" id="SSF52833">
    <property type="entry name" value="Thioredoxin-like"/>
    <property type="match status" value="1"/>
</dbReference>
<sequence>MNPRLCKLLGKELSNVASGEKLTTAELCSENCSVGLLFITDEDTSTEHSKKLKDLRDSLVQLHGELKRRSDVSFEVVLIPMNQASCPEDSTTGIKQLFSQEDCPFLLISSEKAERIQGYLARKYGIQDVTSFILIDGTSTDVIVFDAKEKVLQDPKGTQFPWRYPTCSEILDSGQLLQSPSFGSNQSSKTENQSKTNSSVSVVTDFDSIRTPFKALFFAAFWCPPCKSFLTALIDAYERINKDEQKLTIIFVSSDRSQESFNRFFASMPWFAIPYEDEKRREVLTKAYNVKAIPNLTLLDDKDRIITTEGRLEVNDDLDGIEFPWYPSIVDELRDRHSTTLNNSLCVIYFTDDSETDFEKAEAILTPLATEIAKSPIEEACEPKFFVAADSDLAESLRIFMDLDETRSYLVIMDVSNFRYAVQPPEIKDVSESSVKEFLRNFQSKKLTFKYIQSRFV</sequence>
<dbReference type="Proteomes" id="UP001642540">
    <property type="component" value="Unassembled WGS sequence"/>
</dbReference>
<organism evidence="2 3">
    <name type="scientific">Orchesella dallaii</name>
    <dbReference type="NCBI Taxonomy" id="48710"/>
    <lineage>
        <taxon>Eukaryota</taxon>
        <taxon>Metazoa</taxon>
        <taxon>Ecdysozoa</taxon>
        <taxon>Arthropoda</taxon>
        <taxon>Hexapoda</taxon>
        <taxon>Collembola</taxon>
        <taxon>Entomobryomorpha</taxon>
        <taxon>Entomobryoidea</taxon>
        <taxon>Orchesellidae</taxon>
        <taxon>Orchesellinae</taxon>
        <taxon>Orchesella</taxon>
    </lineage>
</organism>
<dbReference type="PROSITE" id="PS51352">
    <property type="entry name" value="THIOREDOXIN_2"/>
    <property type="match status" value="1"/>
</dbReference>
<dbReference type="Gene3D" id="3.40.30.10">
    <property type="entry name" value="Glutaredoxin"/>
    <property type="match status" value="3"/>
</dbReference>
<dbReference type="PANTHER" id="PTHR46472:SF1">
    <property type="entry name" value="NUCLEOREDOXIN"/>
    <property type="match status" value="1"/>
</dbReference>
<name>A0ABP1PXN5_9HEXA</name>
<keyword evidence="3" id="KW-1185">Reference proteome</keyword>
<dbReference type="InterPro" id="IPR036249">
    <property type="entry name" value="Thioredoxin-like_sf"/>
</dbReference>
<accession>A0ABP1PXN5</accession>